<proteinExistence type="predicted"/>
<dbReference type="Gene3D" id="1.20.1250.20">
    <property type="entry name" value="MFS general substrate transporter like domains"/>
    <property type="match status" value="1"/>
</dbReference>
<evidence type="ECO:0000256" key="4">
    <source>
        <dbReference type="ARBA" id="ARBA00022989"/>
    </source>
</evidence>
<dbReference type="CDD" id="cd06173">
    <property type="entry name" value="MFS_MefA_like"/>
    <property type="match status" value="1"/>
</dbReference>
<comment type="caution">
    <text evidence="7">The sequence shown here is derived from an EMBL/GenBank/DDBJ whole genome shotgun (WGS) entry which is preliminary data.</text>
</comment>
<feature type="transmembrane region" description="Helical" evidence="6">
    <location>
        <begin position="290"/>
        <end position="310"/>
    </location>
</feature>
<dbReference type="EMBL" id="JBHSFK010000006">
    <property type="protein sequence ID" value="MFC4500298.1"/>
    <property type="molecule type" value="Genomic_DNA"/>
</dbReference>
<organism evidence="7 8">
    <name type="scientific">Streptomyces vulcanius</name>
    <dbReference type="NCBI Taxonomy" id="1441876"/>
    <lineage>
        <taxon>Bacteria</taxon>
        <taxon>Bacillati</taxon>
        <taxon>Actinomycetota</taxon>
        <taxon>Actinomycetes</taxon>
        <taxon>Kitasatosporales</taxon>
        <taxon>Streptomycetaceae</taxon>
        <taxon>Streptomyces</taxon>
    </lineage>
</organism>
<dbReference type="InterPro" id="IPR036259">
    <property type="entry name" value="MFS_trans_sf"/>
</dbReference>
<keyword evidence="4 6" id="KW-1133">Transmembrane helix</keyword>
<evidence type="ECO:0000256" key="3">
    <source>
        <dbReference type="ARBA" id="ARBA00022692"/>
    </source>
</evidence>
<dbReference type="SUPFAM" id="SSF103473">
    <property type="entry name" value="MFS general substrate transporter"/>
    <property type="match status" value="1"/>
</dbReference>
<dbReference type="Proteomes" id="UP001595839">
    <property type="component" value="Unassembled WGS sequence"/>
</dbReference>
<dbReference type="InterPro" id="IPR011701">
    <property type="entry name" value="MFS"/>
</dbReference>
<evidence type="ECO:0000256" key="6">
    <source>
        <dbReference type="SAM" id="Phobius"/>
    </source>
</evidence>
<keyword evidence="3 6" id="KW-0812">Transmembrane</keyword>
<dbReference type="Pfam" id="PF07690">
    <property type="entry name" value="MFS_1"/>
    <property type="match status" value="1"/>
</dbReference>
<feature type="transmembrane region" description="Helical" evidence="6">
    <location>
        <begin position="55"/>
        <end position="79"/>
    </location>
</feature>
<feature type="transmembrane region" description="Helical" evidence="6">
    <location>
        <begin position="147"/>
        <end position="170"/>
    </location>
</feature>
<comment type="subcellular location">
    <subcellularLocation>
        <location evidence="1">Cell membrane</location>
        <topology evidence="1">Multi-pass membrane protein</topology>
    </subcellularLocation>
</comment>
<dbReference type="PANTHER" id="PTHR23513">
    <property type="entry name" value="INTEGRAL MEMBRANE EFFLUX PROTEIN-RELATED"/>
    <property type="match status" value="1"/>
</dbReference>
<keyword evidence="8" id="KW-1185">Reference proteome</keyword>
<protein>
    <submittedName>
        <fullName evidence="7">MFS transporter</fullName>
    </submittedName>
</protein>
<feature type="transmembrane region" description="Helical" evidence="6">
    <location>
        <begin position="86"/>
        <end position="105"/>
    </location>
</feature>
<evidence type="ECO:0000313" key="8">
    <source>
        <dbReference type="Proteomes" id="UP001595839"/>
    </source>
</evidence>
<evidence type="ECO:0000256" key="5">
    <source>
        <dbReference type="ARBA" id="ARBA00023136"/>
    </source>
</evidence>
<name>A0ABV9AP14_9ACTN</name>
<evidence type="ECO:0000256" key="1">
    <source>
        <dbReference type="ARBA" id="ARBA00004651"/>
    </source>
</evidence>
<reference evidence="8" key="1">
    <citation type="journal article" date="2019" name="Int. J. Syst. Evol. Microbiol.">
        <title>The Global Catalogue of Microorganisms (GCM) 10K type strain sequencing project: providing services to taxonomists for standard genome sequencing and annotation.</title>
        <authorList>
            <consortium name="The Broad Institute Genomics Platform"/>
            <consortium name="The Broad Institute Genome Sequencing Center for Infectious Disease"/>
            <person name="Wu L."/>
            <person name="Ma J."/>
        </authorList>
    </citation>
    <scope>NUCLEOTIDE SEQUENCE [LARGE SCALE GENOMIC DNA]</scope>
    <source>
        <strain evidence="8">CGMCC 4.7177</strain>
    </source>
</reference>
<evidence type="ECO:0000313" key="7">
    <source>
        <dbReference type="EMBL" id="MFC4500298.1"/>
    </source>
</evidence>
<evidence type="ECO:0000256" key="2">
    <source>
        <dbReference type="ARBA" id="ARBA00022475"/>
    </source>
</evidence>
<dbReference type="PANTHER" id="PTHR23513:SF11">
    <property type="entry name" value="STAPHYLOFERRIN A TRANSPORTER"/>
    <property type="match status" value="1"/>
</dbReference>
<keyword evidence="5 6" id="KW-0472">Membrane</keyword>
<feature type="transmembrane region" description="Helical" evidence="6">
    <location>
        <begin position="224"/>
        <end position="246"/>
    </location>
</feature>
<feature type="transmembrane region" description="Helical" evidence="6">
    <location>
        <begin position="111"/>
        <end position="135"/>
    </location>
</feature>
<feature type="transmembrane region" description="Helical" evidence="6">
    <location>
        <begin position="176"/>
        <end position="196"/>
    </location>
</feature>
<feature type="transmembrane region" description="Helical" evidence="6">
    <location>
        <begin position="252"/>
        <end position="269"/>
    </location>
</feature>
<sequence length="424" mass="44530">MAEPAGPEPSAEAHFAPAERATLRRLLTSSALSKIADWQLGIVVPLVVLTESRSVSASLLTFALRALAYAVSPLIGSVVDRFDRSAVFIAAQFQQALCLAVVAFTPDNLSVLSVMLLLSGFGGVASSIAGQFVLVPQLFSRTERPHAAARLGAVIEYSRAFGMLVGGLTVSVSGPTFALACTALCYAAAGCIAHGLPRARPGPSRSTLKADLVIGLAWLRRPEIFWLVTSLSLMNLASGQIEIVLVTLFEQYGLVALVSSLILTAGSLLSGAANRLASRLLPRSTPERRILACQSLHVVSLAVLCIPGIGAKVVGYALHAFATGAINVTSIVYRQNVIPIDIAGRVNSTMRMFIAGSIPLSAAVYAAAGHMRPALYWVPGLVLMAGAVLVWVVWVLRLRKAGASVKGQQATASQRVGQEGKVTE</sequence>
<accession>A0ABV9AP14</accession>
<keyword evidence="2" id="KW-1003">Cell membrane</keyword>
<gene>
    <name evidence="7" type="ORF">ACFPIH_12260</name>
</gene>
<dbReference type="RefSeq" id="WP_381174274.1">
    <property type="nucleotide sequence ID" value="NZ_JBHSFK010000006.1"/>
</dbReference>
<feature type="transmembrane region" description="Helical" evidence="6">
    <location>
        <begin position="374"/>
        <end position="396"/>
    </location>
</feature>